<dbReference type="Proteomes" id="UP000887566">
    <property type="component" value="Unplaced"/>
</dbReference>
<sequence length="250" mass="27050">MTAKVSRKNVYHTNNSLDSWKWVGGIAEGGRFLCVDWPAHRAGGLDAERKNDCAIVDISTSFPERRARESPTIALAFVHRPTLELYVRPSVRHSRPGAQSLSLLFGYSSMLSPPPTPLSTSLFLVLLLTVGVDASEDGEPQHVHQEQVLRVAVVGQQEDPSPSPTSEPSPIQPNSDRFLSPEPAPVKLQTTLLPAGVTGRPTVVEYRFGNTNNQSSSEDAVSEPEPNSAHRNYAAAIWGVVVVLTAAAII</sequence>
<evidence type="ECO:0000313" key="2">
    <source>
        <dbReference type="Proteomes" id="UP000887566"/>
    </source>
</evidence>
<name>A0A914WNC4_9BILA</name>
<organism evidence="2 3">
    <name type="scientific">Plectus sambesii</name>
    <dbReference type="NCBI Taxonomy" id="2011161"/>
    <lineage>
        <taxon>Eukaryota</taxon>
        <taxon>Metazoa</taxon>
        <taxon>Ecdysozoa</taxon>
        <taxon>Nematoda</taxon>
        <taxon>Chromadorea</taxon>
        <taxon>Plectida</taxon>
        <taxon>Plectina</taxon>
        <taxon>Plectoidea</taxon>
        <taxon>Plectidae</taxon>
        <taxon>Plectus</taxon>
    </lineage>
</organism>
<evidence type="ECO:0000313" key="3">
    <source>
        <dbReference type="WBParaSite" id="PSAMB.scaffold4701size13808.g24969.t1"/>
    </source>
</evidence>
<keyword evidence="2" id="KW-1185">Reference proteome</keyword>
<evidence type="ECO:0000256" key="1">
    <source>
        <dbReference type="SAM" id="MobiDB-lite"/>
    </source>
</evidence>
<feature type="region of interest" description="Disordered" evidence="1">
    <location>
        <begin position="156"/>
        <end position="182"/>
    </location>
</feature>
<protein>
    <submittedName>
        <fullName evidence="3">Uncharacterized protein</fullName>
    </submittedName>
</protein>
<accession>A0A914WNC4</accession>
<feature type="compositionally biased region" description="Polar residues" evidence="1">
    <location>
        <begin position="209"/>
        <end position="219"/>
    </location>
</feature>
<reference evidence="3" key="1">
    <citation type="submission" date="2022-11" db="UniProtKB">
        <authorList>
            <consortium name="WormBaseParasite"/>
        </authorList>
    </citation>
    <scope>IDENTIFICATION</scope>
</reference>
<proteinExistence type="predicted"/>
<dbReference type="WBParaSite" id="PSAMB.scaffold4701size13808.g24969.t1">
    <property type="protein sequence ID" value="PSAMB.scaffold4701size13808.g24969.t1"/>
    <property type="gene ID" value="PSAMB.scaffold4701size13808.g24969"/>
</dbReference>
<feature type="region of interest" description="Disordered" evidence="1">
    <location>
        <begin position="208"/>
        <end position="227"/>
    </location>
</feature>
<dbReference type="AlphaFoldDB" id="A0A914WNC4"/>
<feature type="compositionally biased region" description="Pro residues" evidence="1">
    <location>
        <begin position="161"/>
        <end position="171"/>
    </location>
</feature>